<dbReference type="AlphaFoldDB" id="A0A8S0VWM9"/>
<sequence>MTDGLVNTSGLPALPDEIYLEIVSHLPSMPIPTLNRCSLEDESHRDRHQTLLALTQTCRHLRRVFLRHLWQRIEVYDCMQTSKGHLAMTYPRLLPGRPPVNLAHKGHAVELIRQLETVIMREPSFSLYVSILNVSVLEYSAKTVLEELARCIALLPNLHTVQLSFTLNFDSYQFLDELFGKYNYPQVRNACLSDTASQFLLACPNVCSVNAFMSENWDGSIGDIFLPPSLEILCTIPFQQDAISNIVKQLPNLCEVTLDPTLLLLGFDQLKPLSTLQHLHTIRLALNVHPPRRYFMRLPGHRILYKPGRDITETAQWVEWAKNILARTPPQDSKRVILVDKHGQEETYQVC</sequence>
<dbReference type="OrthoDB" id="2891411at2759"/>
<reference evidence="1 2" key="1">
    <citation type="submission" date="2020-01" db="EMBL/GenBank/DDBJ databases">
        <authorList>
            <person name="Gupta K D."/>
        </authorList>
    </citation>
    <scope>NUCLEOTIDE SEQUENCE [LARGE SCALE GENOMIC DNA]</scope>
</reference>
<evidence type="ECO:0000313" key="2">
    <source>
        <dbReference type="Proteomes" id="UP000467700"/>
    </source>
</evidence>
<gene>
    <name evidence="1" type="ORF">AAE3_LOCUS7548</name>
</gene>
<accession>A0A8S0VWM9</accession>
<protein>
    <recommendedName>
        <fullName evidence="3">F-box domain-containing protein</fullName>
    </recommendedName>
</protein>
<comment type="caution">
    <text evidence="1">The sequence shown here is derived from an EMBL/GenBank/DDBJ whole genome shotgun (WGS) entry which is preliminary data.</text>
</comment>
<evidence type="ECO:0008006" key="3">
    <source>
        <dbReference type="Google" id="ProtNLM"/>
    </source>
</evidence>
<name>A0A8S0VWM9_CYCAE</name>
<organism evidence="1 2">
    <name type="scientific">Cyclocybe aegerita</name>
    <name type="common">Black poplar mushroom</name>
    <name type="synonym">Agrocybe aegerita</name>
    <dbReference type="NCBI Taxonomy" id="1973307"/>
    <lineage>
        <taxon>Eukaryota</taxon>
        <taxon>Fungi</taxon>
        <taxon>Dikarya</taxon>
        <taxon>Basidiomycota</taxon>
        <taxon>Agaricomycotina</taxon>
        <taxon>Agaricomycetes</taxon>
        <taxon>Agaricomycetidae</taxon>
        <taxon>Agaricales</taxon>
        <taxon>Agaricineae</taxon>
        <taxon>Bolbitiaceae</taxon>
        <taxon>Cyclocybe</taxon>
    </lineage>
</organism>
<keyword evidence="2" id="KW-1185">Reference proteome</keyword>
<dbReference type="Proteomes" id="UP000467700">
    <property type="component" value="Unassembled WGS sequence"/>
</dbReference>
<evidence type="ECO:0000313" key="1">
    <source>
        <dbReference type="EMBL" id="CAA7265304.1"/>
    </source>
</evidence>
<proteinExistence type="predicted"/>
<dbReference type="EMBL" id="CACVBS010000048">
    <property type="protein sequence ID" value="CAA7265304.1"/>
    <property type="molecule type" value="Genomic_DNA"/>
</dbReference>